<feature type="transmembrane region" description="Helical" evidence="1">
    <location>
        <begin position="50"/>
        <end position="71"/>
    </location>
</feature>
<proteinExistence type="predicted"/>
<keyword evidence="3" id="KW-1185">Reference proteome</keyword>
<comment type="caution">
    <text evidence="2">The sequence shown here is derived from an EMBL/GenBank/DDBJ whole genome shotgun (WGS) entry which is preliminary data.</text>
</comment>
<feature type="transmembrane region" description="Helical" evidence="1">
    <location>
        <begin position="91"/>
        <end position="109"/>
    </location>
</feature>
<dbReference type="Proteomes" id="UP001295794">
    <property type="component" value="Unassembled WGS sequence"/>
</dbReference>
<accession>A0AAD2K2E0</accession>
<dbReference type="AlphaFoldDB" id="A0AAD2K2E0"/>
<feature type="transmembrane region" description="Helical" evidence="1">
    <location>
        <begin position="251"/>
        <end position="271"/>
    </location>
</feature>
<feature type="transmembrane region" description="Helical" evidence="1">
    <location>
        <begin position="12"/>
        <end position="38"/>
    </location>
</feature>
<keyword evidence="1" id="KW-0812">Transmembrane</keyword>
<reference evidence="2" key="1">
    <citation type="submission" date="2023-11" db="EMBL/GenBank/DDBJ databases">
        <authorList>
            <person name="De Vega J J."/>
            <person name="De Vega J J."/>
        </authorList>
    </citation>
    <scope>NUCLEOTIDE SEQUENCE</scope>
</reference>
<sequence length="356" mass="38768">MALPVDPSGHLAALITWSTLNLFAGVFNTLLFITTLIAQGLDAQATLLNLQIVFILASISNSALVWTGHALRQHIPFGLCAFDAAVNMSNVPLMSGAALAMVAQVWGTAMKTWHPRLEPILAWVVWSPLLVALPYLCAVPLFVTAIILGVTRPADVFRGSPFYCVVNINWIQILTSCFGAIFSLVTLTLAVWTSSRIFVTRQRRKQSPSRVHNSGSPLLSHAFIIRVVAFSCFVLAAFITGLLALTTAFTAVVPDIVLASCGVGAFFIFASSKPILRFVFRCQREPDAVCQTFSFSQSIIIPEMSDASSQVPEHHSTDTDSAGPDYTYKARFGDIQVVRTVATTQENILRLHGLRD</sequence>
<evidence type="ECO:0000313" key="3">
    <source>
        <dbReference type="Proteomes" id="UP001295794"/>
    </source>
</evidence>
<protein>
    <submittedName>
        <fullName evidence="2">Uncharacterized protein</fullName>
    </submittedName>
</protein>
<feature type="transmembrane region" description="Helical" evidence="1">
    <location>
        <begin position="170"/>
        <end position="198"/>
    </location>
</feature>
<feature type="transmembrane region" description="Helical" evidence="1">
    <location>
        <begin position="121"/>
        <end position="150"/>
    </location>
</feature>
<evidence type="ECO:0000313" key="2">
    <source>
        <dbReference type="EMBL" id="CAK5275093.1"/>
    </source>
</evidence>
<keyword evidence="1" id="KW-0472">Membrane</keyword>
<organism evidence="2 3">
    <name type="scientific">Mycena citricolor</name>
    <dbReference type="NCBI Taxonomy" id="2018698"/>
    <lineage>
        <taxon>Eukaryota</taxon>
        <taxon>Fungi</taxon>
        <taxon>Dikarya</taxon>
        <taxon>Basidiomycota</taxon>
        <taxon>Agaricomycotina</taxon>
        <taxon>Agaricomycetes</taxon>
        <taxon>Agaricomycetidae</taxon>
        <taxon>Agaricales</taxon>
        <taxon>Marasmiineae</taxon>
        <taxon>Mycenaceae</taxon>
        <taxon>Mycena</taxon>
    </lineage>
</organism>
<evidence type="ECO:0000256" key="1">
    <source>
        <dbReference type="SAM" id="Phobius"/>
    </source>
</evidence>
<name>A0AAD2K2E0_9AGAR</name>
<gene>
    <name evidence="2" type="ORF">MYCIT1_LOCUS22658</name>
</gene>
<keyword evidence="1" id="KW-1133">Transmembrane helix</keyword>
<dbReference type="EMBL" id="CAVNYO010000405">
    <property type="protein sequence ID" value="CAK5275093.1"/>
    <property type="molecule type" value="Genomic_DNA"/>
</dbReference>
<feature type="transmembrane region" description="Helical" evidence="1">
    <location>
        <begin position="218"/>
        <end position="245"/>
    </location>
</feature>